<evidence type="ECO:0000256" key="1">
    <source>
        <dbReference type="SAM" id="Phobius"/>
    </source>
</evidence>
<name>A0A023FCE0_AMBCJ</name>
<sequence>MPPFLSFLSHIPVYVSIYMYIYIYKYIYILVYIYEYVYMYVYTEGLRNMEYHLISHARPFPMAGGNL</sequence>
<accession>A0A023FCE0</accession>
<proteinExistence type="evidence at transcript level"/>
<evidence type="ECO:0000313" key="2">
    <source>
        <dbReference type="EMBL" id="JAC19416.1"/>
    </source>
</evidence>
<keyword evidence="1" id="KW-0472">Membrane</keyword>
<feature type="transmembrane region" description="Helical" evidence="1">
    <location>
        <begin position="20"/>
        <end position="41"/>
    </location>
</feature>
<keyword evidence="1" id="KW-0812">Transmembrane</keyword>
<protein>
    <submittedName>
        <fullName evidence="2">Uncharacterized protein</fullName>
    </submittedName>
</protein>
<dbReference type="EMBL" id="GBBK01005066">
    <property type="protein sequence ID" value="JAC19416.1"/>
    <property type="molecule type" value="mRNA"/>
</dbReference>
<keyword evidence="1" id="KW-1133">Transmembrane helix</keyword>
<reference evidence="2" key="1">
    <citation type="submission" date="2014-03" db="EMBL/GenBank/DDBJ databases">
        <title>The sialotranscriptome of Amblyomma triste, Amblyomma parvum and Amblyomma cajennense ticks, uncovered by 454-based RNA-seq.</title>
        <authorList>
            <person name="Garcia G.R."/>
            <person name="Gardinassi L.G."/>
            <person name="Ribeiro J.M."/>
            <person name="Anatriello E."/>
            <person name="Ferreira B.R."/>
            <person name="Moreira H.N."/>
            <person name="Mafra C."/>
            <person name="Olegario M.M."/>
            <person name="Szabo P.J."/>
            <person name="Miranda-Santos I.K."/>
            <person name="Maruyama S.R."/>
        </authorList>
    </citation>
    <scope>NUCLEOTIDE SEQUENCE</scope>
    <source>
        <strain evidence="2">Uberlandia</strain>
        <tissue evidence="2">Salivary glands</tissue>
    </source>
</reference>
<organism evidence="2">
    <name type="scientific">Amblyomma cajennense</name>
    <name type="common">Cayenne tick</name>
    <name type="synonym">Acarus cajennensis</name>
    <dbReference type="NCBI Taxonomy" id="34607"/>
    <lineage>
        <taxon>Eukaryota</taxon>
        <taxon>Metazoa</taxon>
        <taxon>Ecdysozoa</taxon>
        <taxon>Arthropoda</taxon>
        <taxon>Chelicerata</taxon>
        <taxon>Arachnida</taxon>
        <taxon>Acari</taxon>
        <taxon>Parasitiformes</taxon>
        <taxon>Ixodida</taxon>
        <taxon>Ixodoidea</taxon>
        <taxon>Ixodidae</taxon>
        <taxon>Amblyomminae</taxon>
        <taxon>Amblyomma</taxon>
    </lineage>
</organism>
<dbReference type="AlphaFoldDB" id="A0A023FCE0"/>